<evidence type="ECO:0000313" key="8">
    <source>
        <dbReference type="EnsemblMetazoa" id="Aqu2.1.43741_001"/>
    </source>
</evidence>
<sequence>MAEAMDGASIEKRKEIMEKLKSSLPDDLTKTQRKKQAKIMYKKLQMKEKSKLQKKKPKHTKRLTKTMSSSDASKVRVAIELGYSELMTEKDIRMLIKQCQRCYSENRHSVKPLQLYMTSLSGTVKEAMETLEGYDKWDVHFHEKKYLDVFEQKDIVFLAAESPNILTELSDDKVYVIGGLVDHNRYKGYCYNEAITAGINHAQLPLKEHVTLNSRSVLTINHVFEILLKYEEYQDWQKAMLQVIPQRKIKSSEKHDNQDNEPQPTDDNNCEASGNDGDNDGTTNSDFDSGRSMNVES</sequence>
<dbReference type="Gene3D" id="3.40.1280.30">
    <property type="match status" value="1"/>
</dbReference>
<organism evidence="8">
    <name type="scientific">Amphimedon queenslandica</name>
    <name type="common">Sponge</name>
    <dbReference type="NCBI Taxonomy" id="400682"/>
    <lineage>
        <taxon>Eukaryota</taxon>
        <taxon>Metazoa</taxon>
        <taxon>Porifera</taxon>
        <taxon>Demospongiae</taxon>
        <taxon>Heteroscleromorpha</taxon>
        <taxon>Haplosclerida</taxon>
        <taxon>Niphatidae</taxon>
        <taxon>Amphimedon</taxon>
    </lineage>
</organism>
<dbReference type="EnsemblMetazoa" id="XM_003382675.3">
    <property type="protein sequence ID" value="XP_003382723.1"/>
    <property type="gene ID" value="LOC100638795"/>
</dbReference>
<dbReference type="OMA" id="IDEHITM"/>
<dbReference type="STRING" id="400682.A0A1X7VTS3"/>
<name>A0A1X7VTS3_AMPQE</name>
<reference evidence="8" key="2">
    <citation type="submission" date="2017-05" db="UniProtKB">
        <authorList>
            <consortium name="EnsemblMetazoa"/>
        </authorList>
    </citation>
    <scope>IDENTIFICATION</scope>
</reference>
<feature type="region of interest" description="Disordered" evidence="6">
    <location>
        <begin position="1"/>
        <end position="32"/>
    </location>
</feature>
<dbReference type="InterPro" id="IPR007356">
    <property type="entry name" value="tRNA_m1G_MeTrfase_euk"/>
</dbReference>
<feature type="compositionally biased region" description="Low complexity" evidence="6">
    <location>
        <begin position="273"/>
        <end position="287"/>
    </location>
</feature>
<dbReference type="Proteomes" id="UP000007879">
    <property type="component" value="Unassembled WGS sequence"/>
</dbReference>
<evidence type="ECO:0000256" key="3">
    <source>
        <dbReference type="ARBA" id="ARBA00022679"/>
    </source>
</evidence>
<keyword evidence="2" id="KW-0489">Methyltransferase</keyword>
<evidence type="ECO:0000313" key="9">
    <source>
        <dbReference type="Proteomes" id="UP000007879"/>
    </source>
</evidence>
<dbReference type="InterPro" id="IPR038459">
    <property type="entry name" value="MT_TRM10-typ_sf"/>
</dbReference>
<keyword evidence="4" id="KW-0949">S-adenosyl-L-methionine</keyword>
<proteinExistence type="predicted"/>
<dbReference type="PANTHER" id="PTHR13563">
    <property type="entry name" value="TRNA (GUANINE-9-) METHYLTRANSFERASE"/>
    <property type="match status" value="1"/>
</dbReference>
<feature type="compositionally biased region" description="Basic residues" evidence="6">
    <location>
        <begin position="52"/>
        <end position="64"/>
    </location>
</feature>
<evidence type="ECO:0000256" key="2">
    <source>
        <dbReference type="ARBA" id="ARBA00022603"/>
    </source>
</evidence>
<feature type="region of interest" description="Disordered" evidence="6">
    <location>
        <begin position="250"/>
        <end position="297"/>
    </location>
</feature>
<evidence type="ECO:0000256" key="6">
    <source>
        <dbReference type="SAM" id="MobiDB-lite"/>
    </source>
</evidence>
<feature type="compositionally biased region" description="Basic and acidic residues" evidence="6">
    <location>
        <begin position="9"/>
        <end position="21"/>
    </location>
</feature>
<reference evidence="9" key="1">
    <citation type="journal article" date="2010" name="Nature">
        <title>The Amphimedon queenslandica genome and the evolution of animal complexity.</title>
        <authorList>
            <person name="Srivastava M."/>
            <person name="Simakov O."/>
            <person name="Chapman J."/>
            <person name="Fahey B."/>
            <person name="Gauthier M.E."/>
            <person name="Mitros T."/>
            <person name="Richards G.S."/>
            <person name="Conaco C."/>
            <person name="Dacre M."/>
            <person name="Hellsten U."/>
            <person name="Larroux C."/>
            <person name="Putnam N.H."/>
            <person name="Stanke M."/>
            <person name="Adamska M."/>
            <person name="Darling A."/>
            <person name="Degnan S.M."/>
            <person name="Oakley T.H."/>
            <person name="Plachetzki D.C."/>
            <person name="Zhai Y."/>
            <person name="Adamski M."/>
            <person name="Calcino A."/>
            <person name="Cummins S.F."/>
            <person name="Goodstein D.M."/>
            <person name="Harris C."/>
            <person name="Jackson D.J."/>
            <person name="Leys S.P."/>
            <person name="Shu S."/>
            <person name="Woodcroft B.J."/>
            <person name="Vervoort M."/>
            <person name="Kosik K.S."/>
            <person name="Manning G."/>
            <person name="Degnan B.M."/>
            <person name="Rokhsar D.S."/>
        </authorList>
    </citation>
    <scope>NUCLEOTIDE SEQUENCE [LARGE SCALE GENOMIC DNA]</scope>
</reference>
<keyword evidence="9" id="KW-1185">Reference proteome</keyword>
<evidence type="ECO:0000256" key="5">
    <source>
        <dbReference type="ARBA" id="ARBA00048434"/>
    </source>
</evidence>
<dbReference type="AlphaFoldDB" id="A0A1X7VTS3"/>
<dbReference type="PROSITE" id="PS51675">
    <property type="entry name" value="SAM_MT_TRM10"/>
    <property type="match status" value="1"/>
</dbReference>
<dbReference type="FunFam" id="3.40.1280.30:FF:000001">
    <property type="entry name" value="tRNA methyltransferase 10 homolog A"/>
    <property type="match status" value="1"/>
</dbReference>
<keyword evidence="3" id="KW-0808">Transferase</keyword>
<dbReference type="CDD" id="cd18101">
    <property type="entry name" value="Trm10euk_A"/>
    <property type="match status" value="1"/>
</dbReference>
<dbReference type="GO" id="GO:0002939">
    <property type="term" value="P:tRNA N1-guanine methylation"/>
    <property type="evidence" value="ECO:0007669"/>
    <property type="project" value="TreeGrafter"/>
</dbReference>
<dbReference type="PANTHER" id="PTHR13563:SF13">
    <property type="entry name" value="TRNA METHYLTRANSFERASE 10 HOMOLOG A"/>
    <property type="match status" value="1"/>
</dbReference>
<feature type="region of interest" description="Disordered" evidence="6">
    <location>
        <begin position="46"/>
        <end position="67"/>
    </location>
</feature>
<dbReference type="KEGG" id="aqu:100638795"/>
<gene>
    <name evidence="8" type="primary">100638795</name>
</gene>
<evidence type="ECO:0000256" key="1">
    <source>
        <dbReference type="ARBA" id="ARBA00012797"/>
    </source>
</evidence>
<dbReference type="GO" id="GO:0000049">
    <property type="term" value="F:tRNA binding"/>
    <property type="evidence" value="ECO:0007669"/>
    <property type="project" value="TreeGrafter"/>
</dbReference>
<dbReference type="InParanoid" id="A0A1X7VTS3"/>
<dbReference type="InterPro" id="IPR028564">
    <property type="entry name" value="MT_TRM10-typ"/>
</dbReference>
<feature type="compositionally biased region" description="Polar residues" evidence="6">
    <location>
        <begin position="260"/>
        <end position="272"/>
    </location>
</feature>
<protein>
    <recommendedName>
        <fullName evidence="1">tRNA (guanine(9)-N(1))-methyltransferase</fullName>
        <ecNumber evidence="1">2.1.1.221</ecNumber>
    </recommendedName>
</protein>
<accession>A0A1X7VTS3</accession>
<dbReference type="EC" id="2.1.1.221" evidence="1"/>
<dbReference type="GO" id="GO:0052905">
    <property type="term" value="F:tRNA (guanosine(9)-N1)-methyltransferase activity"/>
    <property type="evidence" value="ECO:0007669"/>
    <property type="project" value="UniProtKB-EC"/>
</dbReference>
<evidence type="ECO:0000256" key="4">
    <source>
        <dbReference type="ARBA" id="ARBA00022691"/>
    </source>
</evidence>
<comment type="catalytic activity">
    <reaction evidence="5">
        <text>guanosine(9) in tRNA + S-adenosyl-L-methionine = N(1)-methylguanosine(9) in tRNA + S-adenosyl-L-homocysteine + H(+)</text>
        <dbReference type="Rhea" id="RHEA:43156"/>
        <dbReference type="Rhea" id="RHEA-COMP:10367"/>
        <dbReference type="Rhea" id="RHEA-COMP:10368"/>
        <dbReference type="ChEBI" id="CHEBI:15378"/>
        <dbReference type="ChEBI" id="CHEBI:57856"/>
        <dbReference type="ChEBI" id="CHEBI:59789"/>
        <dbReference type="ChEBI" id="CHEBI:73542"/>
        <dbReference type="ChEBI" id="CHEBI:74269"/>
        <dbReference type="EC" id="2.1.1.221"/>
    </reaction>
</comment>
<feature type="domain" description="SAM-dependent MTase TRM10-type" evidence="7">
    <location>
        <begin position="59"/>
        <end position="251"/>
    </location>
</feature>
<evidence type="ECO:0000259" key="7">
    <source>
        <dbReference type="PROSITE" id="PS51675"/>
    </source>
</evidence>
<dbReference type="GO" id="GO:0005654">
    <property type="term" value="C:nucleoplasm"/>
    <property type="evidence" value="ECO:0007669"/>
    <property type="project" value="TreeGrafter"/>
</dbReference>
<dbReference type="eggNOG" id="KOG2967">
    <property type="taxonomic scope" value="Eukaryota"/>
</dbReference>
<dbReference type="EnsemblMetazoa" id="Aqu2.1.43741_001">
    <property type="protein sequence ID" value="Aqu2.1.43741_001"/>
    <property type="gene ID" value="Aqu2.1.43741"/>
</dbReference>
<dbReference type="OrthoDB" id="278300at2759"/>